<comment type="caution">
    <text evidence="1">The sequence shown here is derived from an EMBL/GenBank/DDBJ whole genome shotgun (WGS) entry which is preliminary data.</text>
</comment>
<dbReference type="Proteomes" id="UP000274822">
    <property type="component" value="Unassembled WGS sequence"/>
</dbReference>
<sequence length="287" mass="31565">MLAANSTSSSVWDLCVPILDKWIRSISIDMPEETDWASSVGGSWFLSPARHGAELIVLSSLLGTLLWIFGQKIFQEGNPHSKLLTTFSPPRPPSTTERILVGTLVVSLLVTTVHKIIRGTSIYLLQPCHMSALILIIAMSWPSKASPVPHLLLNIYLHTAWCGLSALATRGYFRGTAVHDLLASLRRPPALVERGSTVVGHLRVLSRPDPEHYRAAHGREFELSAGATASSRSLWVLVPYHRVCDWPLHDDVHTLRAVRVGVAIVTEEAGRGAGTWGRKEDSVRKNI</sequence>
<organism evidence="1 2">
    <name type="scientific">Jimgerdemannia flammicorona</name>
    <dbReference type="NCBI Taxonomy" id="994334"/>
    <lineage>
        <taxon>Eukaryota</taxon>
        <taxon>Fungi</taxon>
        <taxon>Fungi incertae sedis</taxon>
        <taxon>Mucoromycota</taxon>
        <taxon>Mucoromycotina</taxon>
        <taxon>Endogonomycetes</taxon>
        <taxon>Endogonales</taxon>
        <taxon>Endogonaceae</taxon>
        <taxon>Jimgerdemannia</taxon>
    </lineage>
</organism>
<accession>A0A433QAS8</accession>
<evidence type="ECO:0000313" key="2">
    <source>
        <dbReference type="Proteomes" id="UP000274822"/>
    </source>
</evidence>
<dbReference type="PANTHER" id="PTHR20948">
    <property type="entry name" value="TRANSMEMBRANE PROTEIN 164"/>
    <property type="match status" value="1"/>
</dbReference>
<dbReference type="EMBL" id="RBNJ01009411">
    <property type="protein sequence ID" value="RUS26906.1"/>
    <property type="molecule type" value="Genomic_DNA"/>
</dbReference>
<proteinExistence type="predicted"/>
<keyword evidence="2" id="KW-1185">Reference proteome</keyword>
<dbReference type="PANTHER" id="PTHR20948:SF2">
    <property type="entry name" value="TRANSMEMBRANE PROTEIN 164"/>
    <property type="match status" value="1"/>
</dbReference>
<reference evidence="1 2" key="1">
    <citation type="journal article" date="2018" name="New Phytol.">
        <title>Phylogenomics of Endogonaceae and evolution of mycorrhizas within Mucoromycota.</title>
        <authorList>
            <person name="Chang Y."/>
            <person name="Desiro A."/>
            <person name="Na H."/>
            <person name="Sandor L."/>
            <person name="Lipzen A."/>
            <person name="Clum A."/>
            <person name="Barry K."/>
            <person name="Grigoriev I.V."/>
            <person name="Martin F.M."/>
            <person name="Stajich J.E."/>
            <person name="Smith M.E."/>
            <person name="Bonito G."/>
            <person name="Spatafora J.W."/>
        </authorList>
    </citation>
    <scope>NUCLEOTIDE SEQUENCE [LARGE SCALE GENOMIC DNA]</scope>
    <source>
        <strain evidence="1 2">AD002</strain>
    </source>
</reference>
<dbReference type="AlphaFoldDB" id="A0A433QAS8"/>
<gene>
    <name evidence="1" type="ORF">BC938DRAFT_483964</name>
</gene>
<dbReference type="InterPro" id="IPR026508">
    <property type="entry name" value="TMEM164"/>
</dbReference>
<evidence type="ECO:0000313" key="1">
    <source>
        <dbReference type="EMBL" id="RUS26906.1"/>
    </source>
</evidence>
<protein>
    <submittedName>
        <fullName evidence="1">Uncharacterized protein</fullName>
    </submittedName>
</protein>
<name>A0A433QAS8_9FUNG</name>